<feature type="compositionally biased region" description="Low complexity" evidence="1">
    <location>
        <begin position="345"/>
        <end position="357"/>
    </location>
</feature>
<dbReference type="eggNOG" id="ENOG502SA26">
    <property type="taxonomic scope" value="Eukaryota"/>
</dbReference>
<sequence length="467" mass="53534">MIQMSSEQDLKKHPVKGHEQPNVQQAAEAFRIASQTTKQQHDELHHHNSTEHTNRQHAINDRELEANTIPDLHEYDLKSKDSKYKRWSPRMDQLLIKLLSDVVHSYPKGAEPEMTKKAWAYVTGQLRAINPETVYSTYTKYSCQQHLYNVNHHRYKIWYILMIHSKNHGGEGEYSYKWSPESGRFQIVSNSTGNVIIDERQVKTLLYSDSLSLPSLNSFNKGNLILNDFFLTDHLRYMSAYHNEVLPLLIKLDSRYAEGLGDVYDEIPRFEFHDSSADFYRPLVPAKLSKLSARDAKGRKRTHHENSPSDPANEVPLFSTAMQQIPQDEIVEEDSVDPALKRSRTSNTTEQNNSNTSDLESVLATAAIAAINSPSVTNGRDLQPIYIKDKKWFNKLLNLHDLGHLTSNEVLAICEGVRDGKVPLFMLNILDQGYYPTRNLEIASEESSNEETAKKVREFIIPMTFHA</sequence>
<name>G8YMG2_PICSO</name>
<organism evidence="2 3">
    <name type="scientific">Pichia sorbitophila (strain ATCC MYA-4447 / BCRC 22081 / CBS 7064 / NBRC 10061 / NRRL Y-12695)</name>
    <name type="common">Hybrid yeast</name>
    <dbReference type="NCBI Taxonomy" id="559304"/>
    <lineage>
        <taxon>Eukaryota</taxon>
        <taxon>Fungi</taxon>
        <taxon>Dikarya</taxon>
        <taxon>Ascomycota</taxon>
        <taxon>Saccharomycotina</taxon>
        <taxon>Pichiomycetes</taxon>
        <taxon>Debaryomycetaceae</taxon>
        <taxon>Millerozyma</taxon>
    </lineage>
</organism>
<feature type="compositionally biased region" description="Basic and acidic residues" evidence="1">
    <location>
        <begin position="39"/>
        <end position="57"/>
    </location>
</feature>
<accession>G8YMG2</accession>
<evidence type="ECO:0000313" key="2">
    <source>
        <dbReference type="EMBL" id="CCE88558.1"/>
    </source>
</evidence>
<dbReference type="OrthoDB" id="4024958at2759"/>
<feature type="compositionally biased region" description="Basic and acidic residues" evidence="1">
    <location>
        <begin position="8"/>
        <end position="19"/>
    </location>
</feature>
<feature type="region of interest" description="Disordered" evidence="1">
    <location>
        <begin position="1"/>
        <end position="57"/>
    </location>
</feature>
<dbReference type="HOGENOM" id="CLU_033730_0_0_1"/>
<evidence type="ECO:0000313" key="3">
    <source>
        <dbReference type="Proteomes" id="UP000005222"/>
    </source>
</evidence>
<keyword evidence="3" id="KW-1185">Reference proteome</keyword>
<dbReference type="AlphaFoldDB" id="G8YMG2"/>
<dbReference type="EMBL" id="FO082054">
    <property type="protein sequence ID" value="CCE88558.1"/>
    <property type="molecule type" value="Genomic_DNA"/>
</dbReference>
<reference evidence="2 3" key="1">
    <citation type="journal article" date="2012" name="G3 (Bethesda)">
        <title>Pichia sorbitophila, an interspecies yeast hybrid reveals early steps of genome resolution following polyploidization.</title>
        <authorList>
            <person name="Leh Louis V."/>
            <person name="Despons L."/>
            <person name="Friedrich A."/>
            <person name="Martin T."/>
            <person name="Durrens P."/>
            <person name="Casaregola S."/>
            <person name="Neuveglise C."/>
            <person name="Fairhead C."/>
            <person name="Marck C."/>
            <person name="Cruz J.A."/>
            <person name="Straub M.L."/>
            <person name="Kugler V."/>
            <person name="Sacerdot C."/>
            <person name="Uzunov Z."/>
            <person name="Thierry A."/>
            <person name="Weiss S."/>
            <person name="Bleykasten C."/>
            <person name="De Montigny J."/>
            <person name="Jacques N."/>
            <person name="Jung P."/>
            <person name="Lemaire M."/>
            <person name="Mallet S."/>
            <person name="Morel G."/>
            <person name="Richard G.F."/>
            <person name="Sarkar A."/>
            <person name="Savel G."/>
            <person name="Schacherer J."/>
            <person name="Seret M.L."/>
            <person name="Talla E."/>
            <person name="Samson G."/>
            <person name="Jubin C."/>
            <person name="Poulain J."/>
            <person name="Vacherie B."/>
            <person name="Barbe V."/>
            <person name="Pelletier E."/>
            <person name="Sherman D.J."/>
            <person name="Westhof E."/>
            <person name="Weissenbach J."/>
            <person name="Baret P.V."/>
            <person name="Wincker P."/>
            <person name="Gaillardin C."/>
            <person name="Dujon B."/>
            <person name="Souciet J.L."/>
        </authorList>
    </citation>
    <scope>NUCLEOTIDE SEQUENCE [LARGE SCALE GENOMIC DNA]</scope>
    <source>
        <strain evidence="3">ATCC MYA-4447 / BCRC 22081 / CBS 7064 / NBRC 10061 / NRRL Y-12695</strain>
    </source>
</reference>
<dbReference type="OMA" id="IPLFMLN"/>
<dbReference type="Proteomes" id="UP000005222">
    <property type="component" value="Chromosome F"/>
</dbReference>
<dbReference type="InParanoid" id="G8YMG2"/>
<gene>
    <name evidence="2" type="primary">Piso0_001326</name>
    <name evidence="2" type="ORF">GNLVRS01_PISO0F04031g</name>
</gene>
<evidence type="ECO:0000256" key="1">
    <source>
        <dbReference type="SAM" id="MobiDB-lite"/>
    </source>
</evidence>
<feature type="region of interest" description="Disordered" evidence="1">
    <location>
        <begin position="291"/>
        <end position="316"/>
    </location>
</feature>
<protein>
    <submittedName>
        <fullName evidence="2">Piso0_001326 protein</fullName>
    </submittedName>
</protein>
<dbReference type="STRING" id="559304.G8YMG2"/>
<proteinExistence type="predicted"/>
<feature type="region of interest" description="Disordered" evidence="1">
    <location>
        <begin position="329"/>
        <end position="358"/>
    </location>
</feature>